<protein>
    <submittedName>
        <fullName evidence="1">Uncharacterized protein</fullName>
    </submittedName>
</protein>
<sequence length="173" mass="20531">MSAFDSKLKKNPVAYLSYLQSQNRAKKQVEQQDKEKIINKQKEEAFNIYLQGANEERVDEQRKREKVKIFKEKKPIVMHSRKKWGPGVEIKSNVSRRENIHPDAYSSQREPIRSESLKVFDNKFQEDDERVDIIENKEKRSIIDLIQDFDSDELCKVLSFINLTTKEKINRNT</sequence>
<name>A0A1R2B144_9CILI</name>
<gene>
    <name evidence="1" type="ORF">SteCoe_31525</name>
</gene>
<evidence type="ECO:0000313" key="2">
    <source>
        <dbReference type="Proteomes" id="UP000187209"/>
    </source>
</evidence>
<dbReference type="Proteomes" id="UP000187209">
    <property type="component" value="Unassembled WGS sequence"/>
</dbReference>
<dbReference type="AlphaFoldDB" id="A0A1R2B144"/>
<evidence type="ECO:0000313" key="1">
    <source>
        <dbReference type="EMBL" id="OMJ70481.1"/>
    </source>
</evidence>
<comment type="caution">
    <text evidence="1">The sequence shown here is derived from an EMBL/GenBank/DDBJ whole genome shotgun (WGS) entry which is preliminary data.</text>
</comment>
<keyword evidence="2" id="KW-1185">Reference proteome</keyword>
<reference evidence="1 2" key="1">
    <citation type="submission" date="2016-11" db="EMBL/GenBank/DDBJ databases">
        <title>The macronuclear genome of Stentor coeruleus: a giant cell with tiny introns.</title>
        <authorList>
            <person name="Slabodnick M."/>
            <person name="Ruby J.G."/>
            <person name="Reiff S.B."/>
            <person name="Swart E.C."/>
            <person name="Gosai S."/>
            <person name="Prabakaran S."/>
            <person name="Witkowska E."/>
            <person name="Larue G.E."/>
            <person name="Fisher S."/>
            <person name="Freeman R.M."/>
            <person name="Gunawardena J."/>
            <person name="Chu W."/>
            <person name="Stover N.A."/>
            <person name="Gregory B.D."/>
            <person name="Nowacki M."/>
            <person name="Derisi J."/>
            <person name="Roy S.W."/>
            <person name="Marshall W.F."/>
            <person name="Sood P."/>
        </authorList>
    </citation>
    <scope>NUCLEOTIDE SEQUENCE [LARGE SCALE GENOMIC DNA]</scope>
    <source>
        <strain evidence="1">WM001</strain>
    </source>
</reference>
<accession>A0A1R2B144</accession>
<organism evidence="1 2">
    <name type="scientific">Stentor coeruleus</name>
    <dbReference type="NCBI Taxonomy" id="5963"/>
    <lineage>
        <taxon>Eukaryota</taxon>
        <taxon>Sar</taxon>
        <taxon>Alveolata</taxon>
        <taxon>Ciliophora</taxon>
        <taxon>Postciliodesmatophora</taxon>
        <taxon>Heterotrichea</taxon>
        <taxon>Heterotrichida</taxon>
        <taxon>Stentoridae</taxon>
        <taxon>Stentor</taxon>
    </lineage>
</organism>
<proteinExistence type="predicted"/>
<dbReference type="EMBL" id="MPUH01001083">
    <property type="protein sequence ID" value="OMJ70481.1"/>
    <property type="molecule type" value="Genomic_DNA"/>
</dbReference>